<evidence type="ECO:0000313" key="1">
    <source>
        <dbReference type="EMBL" id="QII10377.1"/>
    </source>
</evidence>
<reference evidence="2" key="2">
    <citation type="submission" date="2017-10" db="EMBL/GenBank/DDBJ databases">
        <authorList>
            <person name="Banno H."/>
            <person name="Chua N.-H."/>
        </authorList>
    </citation>
    <scope>NUCLEOTIDE SEQUENCE [LARGE SCALE GENOMIC DNA]</scope>
    <source>
        <strain evidence="2">Kuenenia_mbr1_ru-nijmegen</strain>
    </source>
</reference>
<gene>
    <name evidence="1" type="ORF">KsCSTR_09980</name>
    <name evidence="2" type="ORF">KSMBR1_1300</name>
</gene>
<dbReference type="AlphaFoldDB" id="A0A2C9CDM1"/>
<protein>
    <submittedName>
        <fullName evidence="2">Uncharacterized protein</fullName>
    </submittedName>
</protein>
<proteinExistence type="predicted"/>
<reference evidence="1 4" key="3">
    <citation type="submission" date="2020-02" db="EMBL/GenBank/DDBJ databases">
        <title>Newly sequenced genome of strain CSTR1 showed variability in Candidatus Kuenenia stuttgartiensis genomes.</title>
        <authorList>
            <person name="Ding C."/>
            <person name="Adrian L."/>
        </authorList>
    </citation>
    <scope>NUCLEOTIDE SEQUENCE [LARGE SCALE GENOMIC DNA]</scope>
    <source>
        <strain evidence="1 4">CSTR1</strain>
    </source>
</reference>
<keyword evidence="3" id="KW-1185">Reference proteome</keyword>
<evidence type="ECO:0000313" key="4">
    <source>
        <dbReference type="Proteomes" id="UP000501926"/>
    </source>
</evidence>
<dbReference type="KEGG" id="kst:KSMBR1_1300"/>
<dbReference type="EMBL" id="LT934425">
    <property type="protein sequence ID" value="SOH03802.1"/>
    <property type="molecule type" value="Genomic_DNA"/>
</dbReference>
<organism evidence="2 3">
    <name type="scientific">Kuenenia stuttgartiensis</name>
    <dbReference type="NCBI Taxonomy" id="174633"/>
    <lineage>
        <taxon>Bacteria</taxon>
        <taxon>Pseudomonadati</taxon>
        <taxon>Planctomycetota</taxon>
        <taxon>Candidatus Brocadiia</taxon>
        <taxon>Candidatus Brocadiales</taxon>
        <taxon>Candidatus Brocadiaceae</taxon>
        <taxon>Candidatus Kuenenia</taxon>
    </lineage>
</organism>
<accession>A0A2C9CDM1</accession>
<reference evidence="3" key="1">
    <citation type="submission" date="2017-10" db="EMBL/GenBank/DDBJ databases">
        <authorList>
            <person name="Frank J."/>
        </authorList>
    </citation>
    <scope>NUCLEOTIDE SEQUENCE [LARGE SCALE GENOMIC DNA]</scope>
</reference>
<dbReference type="Proteomes" id="UP000221734">
    <property type="component" value="Chromosome Kuenenia_stuttgartiensis_MBR1"/>
</dbReference>
<name>A0A2C9CDM1_KUEST</name>
<dbReference type="Proteomes" id="UP000501926">
    <property type="component" value="Chromosome"/>
</dbReference>
<evidence type="ECO:0000313" key="3">
    <source>
        <dbReference type="Proteomes" id="UP000221734"/>
    </source>
</evidence>
<evidence type="ECO:0000313" key="2">
    <source>
        <dbReference type="EMBL" id="SOH03802.1"/>
    </source>
</evidence>
<dbReference type="EMBL" id="CP049055">
    <property type="protein sequence ID" value="QII10377.1"/>
    <property type="molecule type" value="Genomic_DNA"/>
</dbReference>
<sequence>MSNELVEYIADVLPDGHLSIPEKIRKRLERISKKKSEFILI</sequence>